<dbReference type="RefSeq" id="WP_044853111.1">
    <property type="nucleotide sequence ID" value="NZ_CP016174.1"/>
</dbReference>
<gene>
    <name evidence="2" type="ORF">SD37_18670</name>
</gene>
<dbReference type="Proteomes" id="UP000093695">
    <property type="component" value="Chromosome"/>
</dbReference>
<dbReference type="InterPro" id="IPR052739">
    <property type="entry name" value="FAAH2"/>
</dbReference>
<reference evidence="2 3" key="1">
    <citation type="journal article" date="2015" name="Genome Announc.">
        <title>Draft Genome Sequence of Norvancomycin-Producing Strain Amycolatopsis orientalis CPCC200066.</title>
        <authorList>
            <person name="Lei X."/>
            <person name="Yuan F."/>
            <person name="Shi Y."/>
            <person name="Li X."/>
            <person name="Wang L."/>
            <person name="Hong B."/>
        </authorList>
    </citation>
    <scope>NUCLEOTIDE SEQUENCE [LARGE SCALE GENOMIC DNA]</scope>
    <source>
        <strain evidence="2 3">B-37</strain>
    </source>
</reference>
<evidence type="ECO:0000259" key="1">
    <source>
        <dbReference type="Pfam" id="PF01425"/>
    </source>
</evidence>
<accession>A0A193BZ22</accession>
<dbReference type="InterPro" id="IPR036928">
    <property type="entry name" value="AS_sf"/>
</dbReference>
<sequence>MEWDFQPAHRLSAALRAGEVTSAELTDEAIARIERHDKTINAICVPDFDRARAAARQADQALARGEDRPLLGIPVTVKESYDIAGLPTTWGMPPHRDHLPAEDAVQVSRLKAAGAVVLGKTNVPLGLQDIQSFNEIHGTTGNPWDRDRTSGGSSGGSAAALASGFGALSIGSDLAGSLRTPAHFCGVHAHKPTVGLVATRGMVPPPGPALPTELDLAVAGPMARTARDLTLLLDVMAGPDPLTLGMAYALTLPPARHERLRDFRVLVLDEHPLIPTGSAVRAGVDRVAAALVAGGARVERHSPLLPDLTEAATLYMQLLISGSVARFPIDSYEQLQIQAAGLSADDQSLSATRLRALVFSHRDWMEANHRRELHRHGWRRLFAEFDAVVCPITPTPAFPHDHAPDPLERRIDIDGAEYPYFDQFVWAGLATMPGLPATAVPTGLSPEGLPVGVQLIGPMYEDRTPLRLAELLEQEIGGFRIPN</sequence>
<dbReference type="eggNOG" id="COG0154">
    <property type="taxonomic scope" value="Bacteria"/>
</dbReference>
<dbReference type="SUPFAM" id="SSF75304">
    <property type="entry name" value="Amidase signature (AS) enzymes"/>
    <property type="match status" value="1"/>
</dbReference>
<dbReference type="GO" id="GO:0012505">
    <property type="term" value="C:endomembrane system"/>
    <property type="evidence" value="ECO:0007669"/>
    <property type="project" value="TreeGrafter"/>
</dbReference>
<protein>
    <submittedName>
        <fullName evidence="2">Amidase</fullName>
    </submittedName>
</protein>
<dbReference type="PROSITE" id="PS00571">
    <property type="entry name" value="AMIDASES"/>
    <property type="match status" value="1"/>
</dbReference>
<name>A0A193BZ22_AMYOR</name>
<feature type="domain" description="Amidase" evidence="1">
    <location>
        <begin position="24"/>
        <end position="464"/>
    </location>
</feature>
<organism evidence="2 3">
    <name type="scientific">Amycolatopsis orientalis</name>
    <name type="common">Nocardia orientalis</name>
    <dbReference type="NCBI Taxonomy" id="31958"/>
    <lineage>
        <taxon>Bacteria</taxon>
        <taxon>Bacillati</taxon>
        <taxon>Actinomycetota</taxon>
        <taxon>Actinomycetes</taxon>
        <taxon>Pseudonocardiales</taxon>
        <taxon>Pseudonocardiaceae</taxon>
        <taxon>Amycolatopsis</taxon>
    </lineage>
</organism>
<dbReference type="STRING" id="31958.SD37_18670"/>
<dbReference type="AlphaFoldDB" id="A0A193BZ22"/>
<dbReference type="InterPro" id="IPR020556">
    <property type="entry name" value="Amidase_CS"/>
</dbReference>
<dbReference type="PANTHER" id="PTHR43372:SF4">
    <property type="entry name" value="FATTY-ACID AMIDE HYDROLASE 2"/>
    <property type="match status" value="1"/>
</dbReference>
<dbReference type="Pfam" id="PF01425">
    <property type="entry name" value="Amidase"/>
    <property type="match status" value="1"/>
</dbReference>
<dbReference type="InterPro" id="IPR023631">
    <property type="entry name" value="Amidase_dom"/>
</dbReference>
<dbReference type="PANTHER" id="PTHR43372">
    <property type="entry name" value="FATTY-ACID AMIDE HYDROLASE"/>
    <property type="match status" value="1"/>
</dbReference>
<evidence type="ECO:0000313" key="3">
    <source>
        <dbReference type="Proteomes" id="UP000093695"/>
    </source>
</evidence>
<keyword evidence="3" id="KW-1185">Reference proteome</keyword>
<dbReference type="KEGG" id="aori:SD37_18670"/>
<proteinExistence type="predicted"/>
<dbReference type="EMBL" id="CP016174">
    <property type="protein sequence ID" value="ANN17472.1"/>
    <property type="molecule type" value="Genomic_DNA"/>
</dbReference>
<dbReference type="Gene3D" id="3.90.1300.10">
    <property type="entry name" value="Amidase signature (AS) domain"/>
    <property type="match status" value="1"/>
</dbReference>
<evidence type="ECO:0000313" key="2">
    <source>
        <dbReference type="EMBL" id="ANN17472.1"/>
    </source>
</evidence>
<dbReference type="NCBIfam" id="NF004816">
    <property type="entry name" value="PRK06170.1"/>
    <property type="match status" value="1"/>
</dbReference>